<reference evidence="3" key="2">
    <citation type="submission" date="2023-05" db="EMBL/GenBank/DDBJ databases">
        <authorList>
            <consortium name="Lawrence Berkeley National Laboratory"/>
            <person name="Steindorff A."/>
            <person name="Hensen N."/>
            <person name="Bonometti L."/>
            <person name="Westerberg I."/>
            <person name="Brannstrom I.O."/>
            <person name="Guillou S."/>
            <person name="Cros-Aarteil S."/>
            <person name="Calhoun S."/>
            <person name="Haridas S."/>
            <person name="Kuo A."/>
            <person name="Mondo S."/>
            <person name="Pangilinan J."/>
            <person name="Riley R."/>
            <person name="Labutti K."/>
            <person name="Andreopoulos B."/>
            <person name="Lipzen A."/>
            <person name="Chen C."/>
            <person name="Yanf M."/>
            <person name="Daum C."/>
            <person name="Ng V."/>
            <person name="Clum A."/>
            <person name="Ohm R."/>
            <person name="Martin F."/>
            <person name="Silar P."/>
            <person name="Natvig D."/>
            <person name="Lalanne C."/>
            <person name="Gautier V."/>
            <person name="Ament-Velasquez S.L."/>
            <person name="Kruys A."/>
            <person name="Hutchinson M.I."/>
            <person name="Powell A.J."/>
            <person name="Barry K."/>
            <person name="Miller A.N."/>
            <person name="Grigoriev I.V."/>
            <person name="Debuchy R."/>
            <person name="Gladieux P."/>
            <person name="Thoren M.H."/>
            <person name="Johannesson H."/>
        </authorList>
    </citation>
    <scope>NUCLEOTIDE SEQUENCE</scope>
    <source>
        <strain evidence="3">PSN293</strain>
    </source>
</reference>
<keyword evidence="4" id="KW-1185">Reference proteome</keyword>
<evidence type="ECO:0000256" key="1">
    <source>
        <dbReference type="SAM" id="SignalP"/>
    </source>
</evidence>
<comment type="caution">
    <text evidence="3">The sequence shown here is derived from an EMBL/GenBank/DDBJ whole genome shotgun (WGS) entry which is preliminary data.</text>
</comment>
<name>A0AAN7B9B6_9PEZI</name>
<dbReference type="SUPFAM" id="SSF51445">
    <property type="entry name" value="(Trans)glycosidases"/>
    <property type="match status" value="1"/>
</dbReference>
<dbReference type="InterPro" id="IPR052974">
    <property type="entry name" value="GH79_Enzymes"/>
</dbReference>
<dbReference type="Pfam" id="PF16862">
    <property type="entry name" value="Glyco_hydro_79C"/>
    <property type="match status" value="1"/>
</dbReference>
<keyword evidence="1" id="KW-0732">Signal</keyword>
<dbReference type="PANTHER" id="PTHR36183">
    <property type="entry name" value="BETA-GLUCURONIDASE"/>
    <property type="match status" value="1"/>
</dbReference>
<dbReference type="Proteomes" id="UP001301769">
    <property type="component" value="Unassembled WGS sequence"/>
</dbReference>
<proteinExistence type="predicted"/>
<reference evidence="3" key="1">
    <citation type="journal article" date="2023" name="Mol. Phylogenet. Evol.">
        <title>Genome-scale phylogeny and comparative genomics of the fungal order Sordariales.</title>
        <authorList>
            <person name="Hensen N."/>
            <person name="Bonometti L."/>
            <person name="Westerberg I."/>
            <person name="Brannstrom I.O."/>
            <person name="Guillou S."/>
            <person name="Cros-Aarteil S."/>
            <person name="Calhoun S."/>
            <person name="Haridas S."/>
            <person name="Kuo A."/>
            <person name="Mondo S."/>
            <person name="Pangilinan J."/>
            <person name="Riley R."/>
            <person name="LaButti K."/>
            <person name="Andreopoulos B."/>
            <person name="Lipzen A."/>
            <person name="Chen C."/>
            <person name="Yan M."/>
            <person name="Daum C."/>
            <person name="Ng V."/>
            <person name="Clum A."/>
            <person name="Steindorff A."/>
            <person name="Ohm R.A."/>
            <person name="Martin F."/>
            <person name="Silar P."/>
            <person name="Natvig D.O."/>
            <person name="Lalanne C."/>
            <person name="Gautier V."/>
            <person name="Ament-Velasquez S.L."/>
            <person name="Kruys A."/>
            <person name="Hutchinson M.I."/>
            <person name="Powell A.J."/>
            <person name="Barry K."/>
            <person name="Miller A.N."/>
            <person name="Grigoriev I.V."/>
            <person name="Debuchy R."/>
            <person name="Gladieux P."/>
            <person name="Hiltunen Thoren M."/>
            <person name="Johannesson H."/>
        </authorList>
    </citation>
    <scope>NUCLEOTIDE SEQUENCE</scope>
    <source>
        <strain evidence="3">PSN293</strain>
    </source>
</reference>
<feature type="domain" description="Beta-glucuronidase C-terminal" evidence="2">
    <location>
        <begin position="382"/>
        <end position="490"/>
    </location>
</feature>
<evidence type="ECO:0000313" key="3">
    <source>
        <dbReference type="EMBL" id="KAK4217446.1"/>
    </source>
</evidence>
<dbReference type="Gene3D" id="3.20.20.80">
    <property type="entry name" value="Glycosidases"/>
    <property type="match status" value="1"/>
</dbReference>
<dbReference type="InterPro" id="IPR031728">
    <property type="entry name" value="GlcAase_C"/>
</dbReference>
<organism evidence="3 4">
    <name type="scientific">Rhypophila decipiens</name>
    <dbReference type="NCBI Taxonomy" id="261697"/>
    <lineage>
        <taxon>Eukaryota</taxon>
        <taxon>Fungi</taxon>
        <taxon>Dikarya</taxon>
        <taxon>Ascomycota</taxon>
        <taxon>Pezizomycotina</taxon>
        <taxon>Sordariomycetes</taxon>
        <taxon>Sordariomycetidae</taxon>
        <taxon>Sordariales</taxon>
        <taxon>Naviculisporaceae</taxon>
        <taxon>Rhypophila</taxon>
    </lineage>
</organism>
<evidence type="ECO:0000313" key="4">
    <source>
        <dbReference type="Proteomes" id="UP001301769"/>
    </source>
</evidence>
<protein>
    <recommendedName>
        <fullName evidence="2">Beta-glucuronidase C-terminal domain-containing protein</fullName>
    </recommendedName>
</protein>
<feature type="signal peptide" evidence="1">
    <location>
        <begin position="1"/>
        <end position="26"/>
    </location>
</feature>
<dbReference type="PANTHER" id="PTHR36183:SF3">
    <property type="entry name" value="BETA-GLUCURONIDASE C-TERMINAL DOMAIN-CONTAINING PROTEIN"/>
    <property type="match status" value="1"/>
</dbReference>
<dbReference type="EMBL" id="MU858059">
    <property type="protein sequence ID" value="KAK4217446.1"/>
    <property type="molecule type" value="Genomic_DNA"/>
</dbReference>
<dbReference type="AlphaFoldDB" id="A0AAN7B9B6"/>
<dbReference type="InterPro" id="IPR017853">
    <property type="entry name" value="GH"/>
</dbReference>
<feature type="chain" id="PRO_5043040653" description="Beta-glucuronidase C-terminal domain-containing protein" evidence="1">
    <location>
        <begin position="27"/>
        <end position="494"/>
    </location>
</feature>
<sequence length="494" mass="52214">MGVVSVKTFGLLCLALATTSTSTAQAATFEVPAKVGAPGYKYAPLDPAPVGLSFEFFAFPSYFTNVTATKQCLANWKSLTGVWPPIRIGGTTQDRAQYDASTSAYVVYSVHNAADAPMTLTFGSKFMTLAGTYEGSVVVGLNRGKNKIENTIAAAKVAVAEVKNLLAIELGNEPEYYPKDGQPIAAGTWNPSVDVASQNSWMIRVGSAIGRKNIIQAGNWNAAAPTWGAANLVAAENATVRQYVRHYAHHNYPGGTIQSLMTHPTTVKNVRTQFEADVAAVLRTGREYVLGETNSVSGGGAAGVSPTFGAALWTMDYALRAAYTNISRIYFHHGTVGNCQYCFFGRYSMGAPYYGAHAAVAFLAGGSHVTALDDPGTTNYAAYVVFDSQGQPLRVLLYNSDYFAGGGGTTRTSQSFTLTGLPRSGSIVRAKRLTAASASSRVDQGSSPTFGGQTFADGTCVVQGTETFESTAVSSNGQATFTLKATEVLIVYLQ</sequence>
<accession>A0AAN7B9B6</accession>
<evidence type="ECO:0000259" key="2">
    <source>
        <dbReference type="Pfam" id="PF16862"/>
    </source>
</evidence>
<gene>
    <name evidence="3" type="ORF">QBC37DRAFT_307890</name>
</gene>